<dbReference type="InterPro" id="IPR009061">
    <property type="entry name" value="DNA-bd_dom_put_sf"/>
</dbReference>
<comment type="caution">
    <text evidence="2">The sequence shown here is derived from an EMBL/GenBank/DDBJ whole genome shotgun (WGS) entry which is preliminary data.</text>
</comment>
<dbReference type="InterPro" id="IPR041657">
    <property type="entry name" value="HTH_17"/>
</dbReference>
<dbReference type="STRING" id="1797716.A3D07_04270"/>
<dbReference type="Pfam" id="PF12728">
    <property type="entry name" value="HTH_17"/>
    <property type="match status" value="1"/>
</dbReference>
<dbReference type="InterPro" id="IPR010093">
    <property type="entry name" value="SinI_DNA-bd"/>
</dbReference>
<dbReference type="Proteomes" id="UP000177124">
    <property type="component" value="Unassembled WGS sequence"/>
</dbReference>
<feature type="domain" description="Helix-turn-helix" evidence="1">
    <location>
        <begin position="6"/>
        <end position="48"/>
    </location>
</feature>
<protein>
    <recommendedName>
        <fullName evidence="1">Helix-turn-helix domain-containing protein</fullName>
    </recommendedName>
</protein>
<name>A0A1F5GGP5_9BACT</name>
<dbReference type="EMBL" id="MFBF01000026">
    <property type="protein sequence ID" value="OGD91030.1"/>
    <property type="molecule type" value="Genomic_DNA"/>
</dbReference>
<reference evidence="2 3" key="1">
    <citation type="journal article" date="2016" name="Nat. Commun.">
        <title>Thousands of microbial genomes shed light on interconnected biogeochemical processes in an aquifer system.</title>
        <authorList>
            <person name="Anantharaman K."/>
            <person name="Brown C.T."/>
            <person name="Hug L.A."/>
            <person name="Sharon I."/>
            <person name="Castelle C.J."/>
            <person name="Probst A.J."/>
            <person name="Thomas B.C."/>
            <person name="Singh A."/>
            <person name="Wilkins M.J."/>
            <person name="Karaoz U."/>
            <person name="Brodie E.L."/>
            <person name="Williams K.H."/>
            <person name="Hubbard S.S."/>
            <person name="Banfield J.F."/>
        </authorList>
    </citation>
    <scope>NUCLEOTIDE SEQUENCE [LARGE SCALE GENOMIC DNA]</scope>
</reference>
<evidence type="ECO:0000313" key="2">
    <source>
        <dbReference type="EMBL" id="OGD91030.1"/>
    </source>
</evidence>
<dbReference type="SUPFAM" id="SSF46955">
    <property type="entry name" value="Putative DNA-binding domain"/>
    <property type="match status" value="1"/>
</dbReference>
<dbReference type="NCBIfam" id="TIGR01764">
    <property type="entry name" value="excise"/>
    <property type="match status" value="1"/>
</dbReference>
<dbReference type="GO" id="GO:0003677">
    <property type="term" value="F:DNA binding"/>
    <property type="evidence" value="ECO:0007669"/>
    <property type="project" value="InterPro"/>
</dbReference>
<organism evidence="2 3">
    <name type="scientific">Candidatus Curtissbacteria bacterium RIFCSPHIGHO2_02_FULL_42_15</name>
    <dbReference type="NCBI Taxonomy" id="1797716"/>
    <lineage>
        <taxon>Bacteria</taxon>
        <taxon>Candidatus Curtissiibacteriota</taxon>
    </lineage>
</organism>
<sequence length="96" mass="11076">MSQTILLKVSEVAQVLKLNILTVYQYIRQEKLSAVKIGRNYRIEEKDLSWLYIAAVALVHPQTLSLQLTHFAPWPREDTFGEVSFVISFISFLYGT</sequence>
<dbReference type="AlphaFoldDB" id="A0A1F5GGP5"/>
<evidence type="ECO:0000259" key="1">
    <source>
        <dbReference type="Pfam" id="PF12728"/>
    </source>
</evidence>
<evidence type="ECO:0000313" key="3">
    <source>
        <dbReference type="Proteomes" id="UP000177124"/>
    </source>
</evidence>
<accession>A0A1F5GGP5</accession>
<proteinExistence type="predicted"/>
<gene>
    <name evidence="2" type="ORF">A3D07_04270</name>
</gene>